<gene>
    <name evidence="4" type="ORF">ABUE31_09065</name>
</gene>
<protein>
    <submittedName>
        <fullName evidence="4">Thiamine phosphate synthase</fullName>
        <ecNumber evidence="4">2.5.1.3</ecNumber>
    </submittedName>
</protein>
<organism evidence="4 5">
    <name type="scientific">Mesorhizobium marinum</name>
    <dbReference type="NCBI Taxonomy" id="3228790"/>
    <lineage>
        <taxon>Bacteria</taxon>
        <taxon>Pseudomonadati</taxon>
        <taxon>Pseudomonadota</taxon>
        <taxon>Alphaproteobacteria</taxon>
        <taxon>Hyphomicrobiales</taxon>
        <taxon>Phyllobacteriaceae</taxon>
        <taxon>Mesorhizobium</taxon>
    </lineage>
</organism>
<evidence type="ECO:0000313" key="4">
    <source>
        <dbReference type="EMBL" id="MEW9806131.1"/>
    </source>
</evidence>
<evidence type="ECO:0000256" key="1">
    <source>
        <dbReference type="ARBA" id="ARBA00004948"/>
    </source>
</evidence>
<comment type="caution">
    <text evidence="4">The sequence shown here is derived from an EMBL/GenBank/DDBJ whole genome shotgun (WGS) entry which is preliminary data.</text>
</comment>
<dbReference type="Gene3D" id="3.20.20.70">
    <property type="entry name" value="Aldolase class I"/>
    <property type="match status" value="1"/>
</dbReference>
<dbReference type="Proteomes" id="UP001556196">
    <property type="component" value="Unassembled WGS sequence"/>
</dbReference>
<dbReference type="NCBIfam" id="NF005080">
    <property type="entry name" value="PRK06512.1"/>
    <property type="match status" value="1"/>
</dbReference>
<comment type="pathway">
    <text evidence="1">Cofactor biosynthesis; thiamine diphosphate biosynthesis.</text>
</comment>
<name>A0ABV3QYG6_9HYPH</name>
<evidence type="ECO:0000313" key="5">
    <source>
        <dbReference type="Proteomes" id="UP001556196"/>
    </source>
</evidence>
<dbReference type="EC" id="2.5.1.3" evidence="4"/>
<sequence>MTDDNTPNRCRIILISPPGIAAEAFATKFAAAIAGGDVASVILPPYEMDEASYQAFAERVVPMAQAAGIAAVIVDDTRIAGRVKADGIHIEGGKAALAEAVENFQSRIAVGAGGVKSRDDALELGEERPDYVFFGRFGYDNQPEAHQRNLSLGGWWAEMVEIPGVVMAGSSLDSVATVAATGTDFVALSAAVFSEGVDPSEAVQRANAILDETAPRFEPAG</sequence>
<dbReference type="Pfam" id="PF02581">
    <property type="entry name" value="TMP-TENI"/>
    <property type="match status" value="1"/>
</dbReference>
<feature type="domain" description="Thiamine phosphate synthase/TenI" evidence="3">
    <location>
        <begin position="13"/>
        <end position="192"/>
    </location>
</feature>
<dbReference type="InterPro" id="IPR036206">
    <property type="entry name" value="ThiamineP_synth_sf"/>
</dbReference>
<dbReference type="PANTHER" id="PTHR20857:SF23">
    <property type="entry name" value="THIAMINE BIOSYNTHETIC BIFUNCTIONAL ENZYME"/>
    <property type="match status" value="1"/>
</dbReference>
<proteinExistence type="predicted"/>
<keyword evidence="4" id="KW-0808">Transferase</keyword>
<keyword evidence="2" id="KW-0784">Thiamine biosynthesis</keyword>
<reference evidence="4 5" key="1">
    <citation type="submission" date="2024-06" db="EMBL/GenBank/DDBJ databases">
        <authorList>
            <person name="Tuo L."/>
        </authorList>
    </citation>
    <scope>NUCLEOTIDE SEQUENCE [LARGE SCALE GENOMIC DNA]</scope>
    <source>
        <strain evidence="4 5">ZMM04-5</strain>
    </source>
</reference>
<dbReference type="GO" id="GO:0004789">
    <property type="term" value="F:thiamine-phosphate diphosphorylase activity"/>
    <property type="evidence" value="ECO:0007669"/>
    <property type="project" value="UniProtKB-EC"/>
</dbReference>
<evidence type="ECO:0000256" key="2">
    <source>
        <dbReference type="ARBA" id="ARBA00022977"/>
    </source>
</evidence>
<dbReference type="InterPro" id="IPR013785">
    <property type="entry name" value="Aldolase_TIM"/>
</dbReference>
<dbReference type="InterPro" id="IPR022998">
    <property type="entry name" value="ThiamineP_synth_TenI"/>
</dbReference>
<dbReference type="CDD" id="cd00564">
    <property type="entry name" value="TMP_TenI"/>
    <property type="match status" value="1"/>
</dbReference>
<dbReference type="EMBL" id="JBFOCI010000002">
    <property type="protein sequence ID" value="MEW9806131.1"/>
    <property type="molecule type" value="Genomic_DNA"/>
</dbReference>
<dbReference type="RefSeq" id="WP_367723204.1">
    <property type="nucleotide sequence ID" value="NZ_JBFOCI010000002.1"/>
</dbReference>
<evidence type="ECO:0000259" key="3">
    <source>
        <dbReference type="Pfam" id="PF02581"/>
    </source>
</evidence>
<accession>A0ABV3QYG6</accession>
<dbReference type="PANTHER" id="PTHR20857">
    <property type="entry name" value="THIAMINE-PHOSPHATE PYROPHOSPHORYLASE"/>
    <property type="match status" value="1"/>
</dbReference>
<keyword evidence="5" id="KW-1185">Reference proteome</keyword>
<dbReference type="SUPFAM" id="SSF51391">
    <property type="entry name" value="Thiamin phosphate synthase"/>
    <property type="match status" value="1"/>
</dbReference>